<dbReference type="InterPro" id="IPR011249">
    <property type="entry name" value="Metalloenz_LuxS/M16"/>
</dbReference>
<dbReference type="PANTHER" id="PTHR11851">
    <property type="entry name" value="METALLOPROTEASE"/>
    <property type="match status" value="1"/>
</dbReference>
<reference evidence="6" key="1">
    <citation type="submission" date="2017-02" db="EMBL/GenBank/DDBJ databases">
        <title>Comparative genomics and description of representatives of a novel lineage of planctomycetes thriving in anoxic sediments.</title>
        <authorList>
            <person name="Spring S."/>
            <person name="Bunk B."/>
            <person name="Sproer C."/>
        </authorList>
    </citation>
    <scope>NUCLEOTIDE SEQUENCE [LARGE SCALE GENOMIC DNA]</scope>
    <source>
        <strain evidence="6">SM-Chi-D1</strain>
    </source>
</reference>
<evidence type="ECO:0000259" key="3">
    <source>
        <dbReference type="Pfam" id="PF00675"/>
    </source>
</evidence>
<feature type="domain" description="Peptidase M16 C-terminal" evidence="4">
    <location>
        <begin position="204"/>
        <end position="378"/>
    </location>
</feature>
<proteinExistence type="inferred from homology"/>
<dbReference type="GO" id="GO:0006508">
    <property type="term" value="P:proteolysis"/>
    <property type="evidence" value="ECO:0007669"/>
    <property type="project" value="UniProtKB-KW"/>
</dbReference>
<dbReference type="STRING" id="1851148.SMSP2_01721"/>
<dbReference type="GO" id="GO:0046872">
    <property type="term" value="F:metal ion binding"/>
    <property type="evidence" value="ECO:0007669"/>
    <property type="project" value="InterPro"/>
</dbReference>
<dbReference type="SUPFAM" id="SSF63411">
    <property type="entry name" value="LuxS/MPP-like metallohydrolase"/>
    <property type="match status" value="4"/>
</dbReference>
<evidence type="ECO:0000259" key="4">
    <source>
        <dbReference type="Pfam" id="PF05193"/>
    </source>
</evidence>
<evidence type="ECO:0000256" key="1">
    <source>
        <dbReference type="ARBA" id="ARBA00007261"/>
    </source>
</evidence>
<comment type="similarity">
    <text evidence="1">Belongs to the peptidase M16 family.</text>
</comment>
<dbReference type="Pfam" id="PF05193">
    <property type="entry name" value="Peptidase_M16_C"/>
    <property type="match status" value="2"/>
</dbReference>
<feature type="domain" description="Peptidase M16 N-terminal" evidence="3">
    <location>
        <begin position="47"/>
        <end position="168"/>
    </location>
</feature>
<dbReference type="Pfam" id="PF00675">
    <property type="entry name" value="Peptidase_M16"/>
    <property type="match status" value="2"/>
</dbReference>
<dbReference type="InterPro" id="IPR050361">
    <property type="entry name" value="MPP/UQCRC_Complex"/>
</dbReference>
<keyword evidence="6" id="KW-1185">Reference proteome</keyword>
<dbReference type="RefSeq" id="WP_146683533.1">
    <property type="nucleotide sequence ID" value="NZ_CP019646.1"/>
</dbReference>
<keyword evidence="5" id="KW-0378">Hydrolase</keyword>
<organism evidence="5 6">
    <name type="scientific">Limihaloglobus sulfuriphilus</name>
    <dbReference type="NCBI Taxonomy" id="1851148"/>
    <lineage>
        <taxon>Bacteria</taxon>
        <taxon>Pseudomonadati</taxon>
        <taxon>Planctomycetota</taxon>
        <taxon>Phycisphaerae</taxon>
        <taxon>Sedimentisphaerales</taxon>
        <taxon>Sedimentisphaeraceae</taxon>
        <taxon>Limihaloglobus</taxon>
    </lineage>
</organism>
<dbReference type="Proteomes" id="UP000188181">
    <property type="component" value="Chromosome"/>
</dbReference>
<dbReference type="AlphaFoldDB" id="A0A1Q2MFL8"/>
<dbReference type="OrthoDB" id="9811314at2"/>
<dbReference type="InterPro" id="IPR007863">
    <property type="entry name" value="Peptidase_M16_C"/>
</dbReference>
<dbReference type="GO" id="GO:0004222">
    <property type="term" value="F:metalloendopeptidase activity"/>
    <property type="evidence" value="ECO:0007669"/>
    <property type="project" value="UniProtKB-EC"/>
</dbReference>
<dbReference type="InterPro" id="IPR011765">
    <property type="entry name" value="Pept_M16_N"/>
</dbReference>
<feature type="compositionally biased region" description="Basic and acidic residues" evidence="2">
    <location>
        <begin position="472"/>
        <end position="481"/>
    </location>
</feature>
<evidence type="ECO:0000313" key="6">
    <source>
        <dbReference type="Proteomes" id="UP000188181"/>
    </source>
</evidence>
<name>A0A1Q2MFL8_9BACT</name>
<dbReference type="EMBL" id="CP019646">
    <property type="protein sequence ID" value="AQQ71348.1"/>
    <property type="molecule type" value="Genomic_DNA"/>
</dbReference>
<evidence type="ECO:0000256" key="2">
    <source>
        <dbReference type="SAM" id="MobiDB-lite"/>
    </source>
</evidence>
<feature type="region of interest" description="Disordered" evidence="2">
    <location>
        <begin position="447"/>
        <end position="486"/>
    </location>
</feature>
<accession>A0A1Q2MFL8</accession>
<dbReference type="PANTHER" id="PTHR11851:SF49">
    <property type="entry name" value="MITOCHONDRIAL-PROCESSING PEPTIDASE SUBUNIT ALPHA"/>
    <property type="match status" value="1"/>
</dbReference>
<feature type="domain" description="Peptidase M16 C-terminal" evidence="4">
    <location>
        <begin position="656"/>
        <end position="833"/>
    </location>
</feature>
<feature type="domain" description="Peptidase M16 N-terminal" evidence="3">
    <location>
        <begin position="531"/>
        <end position="619"/>
    </location>
</feature>
<gene>
    <name evidence="5" type="primary">ptrA_1</name>
    <name evidence="5" type="ORF">SMSP2_01721</name>
</gene>
<dbReference type="PROSITE" id="PS51257">
    <property type="entry name" value="PROKAR_LIPOPROTEIN"/>
    <property type="match status" value="1"/>
</dbReference>
<evidence type="ECO:0000313" key="5">
    <source>
        <dbReference type="EMBL" id="AQQ71348.1"/>
    </source>
</evidence>
<protein>
    <submittedName>
        <fullName evidence="5">Protease 3</fullName>
        <ecNumber evidence="5">3.4.24.55</ecNumber>
    </submittedName>
</protein>
<keyword evidence="5" id="KW-0645">Protease</keyword>
<sequence length="921" mass="103653">MNKILARLAVLMLLVIVISGCGRFGISSKSGKAYDYRSSYLDNGLQVISLEDYSCPIAHVQLWYHVGSKNESQDRNGFAHMFEHMMFKGTDTLDAEAHHNYIRMVGGTNNAYTSFDKTVYHQTVPTEQLDMVMYLEAERMAFLKIDQEAFETERKVIEEELRMRQNEPYGTTVKKAANMIYDEQSYRWTPIGNLSHLRATEVSELREFWKKYYVPNNAVLVVTGAVSHEEVRKKAEKYFGWIKRCPEVEPMDYREPLQNGKREFVIDDEKAPAPMFGIVWRTVPLTSKDMTPLDLLSTILGGGRSSRMYRSLVADNQTAVAAMSTAWNLELDGVFVAGVMFGPKVDNETAAAEIWRLIDEIKANGVTESELTRAKNQMEKSYVMQNLTIESKAKMLASSALLEDNVERVNEYLDEIRSVTNEDIIRVANQYLSENTANVFELKQNLTGSSDDETAEYAGEPELVTPPPGRDGTARPEDWPKEPPIADTMPEAVLTAAEPVMLDNGIAVYVVQNHEVPFVTVRYGIVNRGAGGTANMAAAMLTQGTKTHSESELSEILETNAISLGGAAAEDTVTVSMNCLRDKLGLGLELMREVISEPLFDGDEFEKQKQKLLTSLRIQSQSPEYKADWQFRKCIYGEYFPYSSPVTGTPQDVENMTAEDVRDWWYANRSRGFQNPAVIFVGDIKPGEAMKLAGKYFGDFAQYEQLAKIMIAPQMSGAGEVIIVDKPDTQQCQIRVGHQGLTRHDIRSYARSKLVSSYYGGAFNSRLNEELRVKNGLTYSAWGFNLANKDAGRFEINTFTKTEKAGEAVERIFDTVNDLQQRKPEDDEISLSKSYFKGAFVRGRETPQQIADDIWLVHSQMLPKDYLDTYLGHVLGAGKDDCLRWAGEYLNPQQMVVVIAGDAEKIKPQFEGKRPVRVVAE</sequence>
<dbReference type="KEGG" id="pbas:SMSP2_01721"/>
<dbReference type="EC" id="3.4.24.55" evidence="5"/>
<dbReference type="Gene3D" id="3.30.830.10">
    <property type="entry name" value="Metalloenzyme, LuxS/M16 peptidase-like"/>
    <property type="match status" value="4"/>
</dbReference>